<evidence type="ECO:0000256" key="1">
    <source>
        <dbReference type="ARBA" id="ARBA00004613"/>
    </source>
</evidence>
<keyword evidence="2" id="KW-0964">Secreted</keyword>
<keyword evidence="4" id="KW-1015">Disulfide bond</keyword>
<feature type="signal peptide" evidence="5">
    <location>
        <begin position="1"/>
        <end position="18"/>
    </location>
</feature>
<proteinExistence type="predicted"/>
<evidence type="ECO:0000256" key="3">
    <source>
        <dbReference type="ARBA" id="ARBA00022729"/>
    </source>
</evidence>
<dbReference type="InterPro" id="IPR008427">
    <property type="entry name" value="Extracellular_membr_CFEM_dom"/>
</dbReference>
<protein>
    <recommendedName>
        <fullName evidence="6">CFEM domain-containing protein</fullName>
    </recommendedName>
</protein>
<accession>A0A5E8BWG3</accession>
<dbReference type="Proteomes" id="UP000398389">
    <property type="component" value="Unassembled WGS sequence"/>
</dbReference>
<dbReference type="EMBL" id="CABVLU010000003">
    <property type="protein sequence ID" value="VVT55451.1"/>
    <property type="molecule type" value="Genomic_DNA"/>
</dbReference>
<comment type="subcellular location">
    <subcellularLocation>
        <location evidence="1">Secreted</location>
    </subcellularLocation>
</comment>
<dbReference type="GO" id="GO:0005576">
    <property type="term" value="C:extracellular region"/>
    <property type="evidence" value="ECO:0007669"/>
    <property type="project" value="UniProtKB-SubCell"/>
</dbReference>
<gene>
    <name evidence="7" type="ORF">SAPINGB_P004603</name>
</gene>
<evidence type="ECO:0000313" key="8">
    <source>
        <dbReference type="Proteomes" id="UP000398389"/>
    </source>
</evidence>
<feature type="chain" id="PRO_5022786917" description="CFEM domain-containing protein" evidence="5">
    <location>
        <begin position="19"/>
        <end position="391"/>
    </location>
</feature>
<evidence type="ECO:0000256" key="2">
    <source>
        <dbReference type="ARBA" id="ARBA00022525"/>
    </source>
</evidence>
<name>A0A5E8BWG3_9ASCO</name>
<evidence type="ECO:0000256" key="4">
    <source>
        <dbReference type="ARBA" id="ARBA00023157"/>
    </source>
</evidence>
<dbReference type="GeneID" id="43583418"/>
<dbReference type="AlphaFoldDB" id="A0A5E8BWG3"/>
<dbReference type="RefSeq" id="XP_031855209.1">
    <property type="nucleotide sequence ID" value="XM_031999318.1"/>
</dbReference>
<keyword evidence="8" id="KW-1185">Reference proteome</keyword>
<organism evidence="7 8">
    <name type="scientific">Magnusiomyces paraingens</name>
    <dbReference type="NCBI Taxonomy" id="2606893"/>
    <lineage>
        <taxon>Eukaryota</taxon>
        <taxon>Fungi</taxon>
        <taxon>Dikarya</taxon>
        <taxon>Ascomycota</taxon>
        <taxon>Saccharomycotina</taxon>
        <taxon>Dipodascomycetes</taxon>
        <taxon>Dipodascales</taxon>
        <taxon>Dipodascaceae</taxon>
        <taxon>Magnusiomyces</taxon>
    </lineage>
</organism>
<evidence type="ECO:0000256" key="5">
    <source>
        <dbReference type="SAM" id="SignalP"/>
    </source>
</evidence>
<keyword evidence="3 5" id="KW-0732">Signal</keyword>
<feature type="domain" description="CFEM" evidence="6">
    <location>
        <begin position="49"/>
        <end position="108"/>
    </location>
</feature>
<evidence type="ECO:0000259" key="6">
    <source>
        <dbReference type="Pfam" id="PF05730"/>
    </source>
</evidence>
<dbReference type="Pfam" id="PF05730">
    <property type="entry name" value="CFEM"/>
    <property type="match status" value="1"/>
</dbReference>
<reference evidence="7 8" key="1">
    <citation type="submission" date="2019-09" db="EMBL/GenBank/DDBJ databases">
        <authorList>
            <person name="Brejova B."/>
        </authorList>
    </citation>
    <scope>NUCLEOTIDE SEQUENCE [LARGE SCALE GENOMIC DNA]</scope>
</reference>
<sequence>MKAQFALFLALSSALTCAVDSIVAANSPRRSPPSKPLLNPRFPNVAPLAPPACLLACVGQTAHGCPKEFTDFGCMCTANGKIVEQCLNQACPRGNAPKALVAFNDACKAQLKVVRAPRVDSVASVVGSAFVNSTASAAISAVAPTFSVGPVTTKSSSSGPLVVTVTTKIVTTSTPEPTVLTLTTALVLTSQSTTSSTLRFPVPSDTPPVRIAKREIEGTLTITETEYESTVYVYTNEYTTWTETKYPSVFSIPSPAVYMGLATSGRAFIAQQYDAAQSVDSLAESVLEQITGPRGQMDPNEMVAASVAASMAAADTVTESVTVTTSIGKTKKKKVSTTVATVTTTDASGITVAVEVTLTTKAKKNEGVTNGLYGRTPWLVSFVVLLVDLLA</sequence>
<evidence type="ECO:0000313" key="7">
    <source>
        <dbReference type="EMBL" id="VVT55451.1"/>
    </source>
</evidence>